<reference evidence="1 2" key="1">
    <citation type="submission" date="2020-09" db="EMBL/GenBank/DDBJ databases">
        <title>De no assembly of potato wild relative species, Solanum commersonii.</title>
        <authorList>
            <person name="Cho K."/>
        </authorList>
    </citation>
    <scope>NUCLEOTIDE SEQUENCE [LARGE SCALE GENOMIC DNA]</scope>
    <source>
        <strain evidence="1">LZ3.2</strain>
        <tissue evidence="1">Leaf</tissue>
    </source>
</reference>
<dbReference type="AlphaFoldDB" id="A0A9J5YIR8"/>
<accession>A0A9J5YIR8</accession>
<evidence type="ECO:0000313" key="2">
    <source>
        <dbReference type="Proteomes" id="UP000824120"/>
    </source>
</evidence>
<proteinExistence type="predicted"/>
<protein>
    <submittedName>
        <fullName evidence="1">Uncharacterized protein</fullName>
    </submittedName>
</protein>
<dbReference type="EMBL" id="JACXVP010000006">
    <property type="protein sequence ID" value="KAG5599933.1"/>
    <property type="molecule type" value="Genomic_DNA"/>
</dbReference>
<sequence>QHTKVRGPFQPHVVLNSTPMLQALIVILLDILDSAPIFGIHSNTTGSPITVIATILVQGPGVVFRAPSSTLVPSFEPSRFASHMVLPVQPYVLPSRRFDRIRKLVKGFASYLQEETTSLVLSGGIVQSIIDHARMIESIWHARQGNCTKRFLRQGAHKVIRVGQCKPLFSVQMVLGDPGLFRPIKGSGPVVLFLRSLGTMKRISPDELFLLSNLDHRLLVLH</sequence>
<comment type="caution">
    <text evidence="1">The sequence shown here is derived from an EMBL/GenBank/DDBJ whole genome shotgun (WGS) entry which is preliminary data.</text>
</comment>
<feature type="non-terminal residue" evidence="1">
    <location>
        <position position="222"/>
    </location>
</feature>
<gene>
    <name evidence="1" type="ORF">H5410_031303</name>
</gene>
<keyword evidence="2" id="KW-1185">Reference proteome</keyword>
<evidence type="ECO:0000313" key="1">
    <source>
        <dbReference type="EMBL" id="KAG5599933.1"/>
    </source>
</evidence>
<dbReference type="Proteomes" id="UP000824120">
    <property type="component" value="Chromosome 6"/>
</dbReference>
<name>A0A9J5YIR8_SOLCO</name>
<organism evidence="1 2">
    <name type="scientific">Solanum commersonii</name>
    <name type="common">Commerson's wild potato</name>
    <name type="synonym">Commerson's nightshade</name>
    <dbReference type="NCBI Taxonomy" id="4109"/>
    <lineage>
        <taxon>Eukaryota</taxon>
        <taxon>Viridiplantae</taxon>
        <taxon>Streptophyta</taxon>
        <taxon>Embryophyta</taxon>
        <taxon>Tracheophyta</taxon>
        <taxon>Spermatophyta</taxon>
        <taxon>Magnoliopsida</taxon>
        <taxon>eudicotyledons</taxon>
        <taxon>Gunneridae</taxon>
        <taxon>Pentapetalae</taxon>
        <taxon>asterids</taxon>
        <taxon>lamiids</taxon>
        <taxon>Solanales</taxon>
        <taxon>Solanaceae</taxon>
        <taxon>Solanoideae</taxon>
        <taxon>Solaneae</taxon>
        <taxon>Solanum</taxon>
    </lineage>
</organism>